<evidence type="ECO:0000313" key="2">
    <source>
        <dbReference type="Proteomes" id="UP001175227"/>
    </source>
</evidence>
<accession>A0AA39NHK2</accession>
<protein>
    <submittedName>
        <fullName evidence="1">Uncharacterized protein</fullName>
    </submittedName>
</protein>
<sequence>MMLDFQIPTLSNHNIFVGLSIVNNQEYLYYFIGDCDNAQQDTFYNNAILRFHQVEDVCVTLPTSLLAYMVKNTSVERHYTQKELLSHLNALDVEMLI</sequence>
<evidence type="ECO:0000313" key="1">
    <source>
        <dbReference type="EMBL" id="KAK0465755.1"/>
    </source>
</evidence>
<proteinExistence type="predicted"/>
<dbReference type="EMBL" id="JAUEPR010000090">
    <property type="protein sequence ID" value="KAK0465755.1"/>
    <property type="molecule type" value="Genomic_DNA"/>
</dbReference>
<keyword evidence="2" id="KW-1185">Reference proteome</keyword>
<comment type="caution">
    <text evidence="1">The sequence shown here is derived from an EMBL/GenBank/DDBJ whole genome shotgun (WGS) entry which is preliminary data.</text>
</comment>
<gene>
    <name evidence="1" type="ORF">IW261DRAFT_1574833</name>
</gene>
<dbReference type="AlphaFoldDB" id="A0AA39NHK2"/>
<reference evidence="1" key="1">
    <citation type="submission" date="2023-06" db="EMBL/GenBank/DDBJ databases">
        <authorList>
            <consortium name="Lawrence Berkeley National Laboratory"/>
            <person name="Ahrendt S."/>
            <person name="Sahu N."/>
            <person name="Indic B."/>
            <person name="Wong-Bajracharya J."/>
            <person name="Merenyi Z."/>
            <person name="Ke H.-M."/>
            <person name="Monk M."/>
            <person name="Kocsube S."/>
            <person name="Drula E."/>
            <person name="Lipzen A."/>
            <person name="Balint B."/>
            <person name="Henrissat B."/>
            <person name="Andreopoulos B."/>
            <person name="Martin F.M."/>
            <person name="Harder C.B."/>
            <person name="Rigling D."/>
            <person name="Ford K.L."/>
            <person name="Foster G.D."/>
            <person name="Pangilinan J."/>
            <person name="Papanicolaou A."/>
            <person name="Barry K."/>
            <person name="LaButti K."/>
            <person name="Viragh M."/>
            <person name="Koriabine M."/>
            <person name="Yan M."/>
            <person name="Riley R."/>
            <person name="Champramary S."/>
            <person name="Plett K.L."/>
            <person name="Tsai I.J."/>
            <person name="Slot J."/>
            <person name="Sipos G."/>
            <person name="Plett J."/>
            <person name="Nagy L.G."/>
            <person name="Grigoriev I.V."/>
        </authorList>
    </citation>
    <scope>NUCLEOTIDE SEQUENCE</scope>
    <source>
        <strain evidence="1">ICMP 16352</strain>
    </source>
</reference>
<dbReference type="Proteomes" id="UP001175227">
    <property type="component" value="Unassembled WGS sequence"/>
</dbReference>
<name>A0AA39NHK2_9AGAR</name>
<organism evidence="1 2">
    <name type="scientific">Armillaria novae-zelandiae</name>
    <dbReference type="NCBI Taxonomy" id="153914"/>
    <lineage>
        <taxon>Eukaryota</taxon>
        <taxon>Fungi</taxon>
        <taxon>Dikarya</taxon>
        <taxon>Basidiomycota</taxon>
        <taxon>Agaricomycotina</taxon>
        <taxon>Agaricomycetes</taxon>
        <taxon>Agaricomycetidae</taxon>
        <taxon>Agaricales</taxon>
        <taxon>Marasmiineae</taxon>
        <taxon>Physalacriaceae</taxon>
        <taxon>Armillaria</taxon>
    </lineage>
</organism>